<keyword evidence="2" id="KW-0680">Restriction system</keyword>
<dbReference type="Gene3D" id="3.90.220.20">
    <property type="entry name" value="DNA methylase specificity domains"/>
    <property type="match status" value="1"/>
</dbReference>
<dbReference type="InterPro" id="IPR000055">
    <property type="entry name" value="Restrct_endonuc_typeI_TRD"/>
</dbReference>
<accession>A0A0A2WR40</accession>
<dbReference type="EMBL" id="JRKJ01000002">
    <property type="protein sequence ID" value="KGQ20760.1"/>
    <property type="molecule type" value="Genomic_DNA"/>
</dbReference>
<comment type="caution">
    <text evidence="5">The sequence shown here is derived from an EMBL/GenBank/DDBJ whole genome shotgun (WGS) entry which is preliminary data.</text>
</comment>
<reference evidence="5 6" key="1">
    <citation type="submission" date="2014-09" db="EMBL/GenBank/DDBJ databases">
        <title>Genome sequences of Lysobacter dokdonensis DS-58.</title>
        <authorList>
            <person name="Kim J.F."/>
            <person name="Kwak M.-J."/>
        </authorList>
    </citation>
    <scope>NUCLEOTIDE SEQUENCE [LARGE SCALE GENOMIC DNA]</scope>
    <source>
        <strain evidence="5 6">DS-58</strain>
    </source>
</reference>
<name>A0A0A2WR40_9GAMM</name>
<dbReference type="Pfam" id="PF01420">
    <property type="entry name" value="Methylase_S"/>
    <property type="match status" value="1"/>
</dbReference>
<evidence type="ECO:0000256" key="3">
    <source>
        <dbReference type="ARBA" id="ARBA00023125"/>
    </source>
</evidence>
<dbReference type="PANTHER" id="PTHR43140:SF1">
    <property type="entry name" value="TYPE I RESTRICTION ENZYME ECOKI SPECIFICITY SUBUNIT"/>
    <property type="match status" value="1"/>
</dbReference>
<comment type="similarity">
    <text evidence="1">Belongs to the type-I restriction system S methylase family.</text>
</comment>
<evidence type="ECO:0000313" key="6">
    <source>
        <dbReference type="Proteomes" id="UP000030518"/>
    </source>
</evidence>
<dbReference type="Proteomes" id="UP000030518">
    <property type="component" value="Unassembled WGS sequence"/>
</dbReference>
<dbReference type="GO" id="GO:0009307">
    <property type="term" value="P:DNA restriction-modification system"/>
    <property type="evidence" value="ECO:0007669"/>
    <property type="project" value="UniProtKB-KW"/>
</dbReference>
<sequence>MGIIGTAKLKQFQIPIPLPEEQARIVAILDKFDALANSMSEDLPREIELRQKQYAYYRDLLLSFSKPEAVGA</sequence>
<dbReference type="STRING" id="1300345.LF41_1300"/>
<dbReference type="InterPro" id="IPR044946">
    <property type="entry name" value="Restrct_endonuc_typeI_TRD_sf"/>
</dbReference>
<dbReference type="PANTHER" id="PTHR43140">
    <property type="entry name" value="TYPE-1 RESTRICTION ENZYME ECOKI SPECIFICITY PROTEIN"/>
    <property type="match status" value="1"/>
</dbReference>
<dbReference type="AlphaFoldDB" id="A0A0A2WR40"/>
<proteinExistence type="inferred from homology"/>
<keyword evidence="6" id="KW-1185">Reference proteome</keyword>
<dbReference type="PATRIC" id="fig|1300345.3.peg.600"/>
<protein>
    <submittedName>
        <fullName evidence="5">Type I restriction-modification system, specificity subunit S</fullName>
    </submittedName>
</protein>
<keyword evidence="3" id="KW-0238">DNA-binding</keyword>
<evidence type="ECO:0000313" key="5">
    <source>
        <dbReference type="EMBL" id="KGQ20760.1"/>
    </source>
</evidence>
<dbReference type="SUPFAM" id="SSF116734">
    <property type="entry name" value="DNA methylase specificity domain"/>
    <property type="match status" value="1"/>
</dbReference>
<evidence type="ECO:0000259" key="4">
    <source>
        <dbReference type="Pfam" id="PF01420"/>
    </source>
</evidence>
<feature type="domain" description="Type I restriction modification DNA specificity" evidence="4">
    <location>
        <begin position="4"/>
        <end position="48"/>
    </location>
</feature>
<evidence type="ECO:0000256" key="2">
    <source>
        <dbReference type="ARBA" id="ARBA00022747"/>
    </source>
</evidence>
<dbReference type="REBASE" id="134482">
    <property type="entry name" value="S.LdoDS58ORF1302P"/>
</dbReference>
<evidence type="ECO:0000256" key="1">
    <source>
        <dbReference type="ARBA" id="ARBA00010923"/>
    </source>
</evidence>
<dbReference type="eggNOG" id="COG0732">
    <property type="taxonomic scope" value="Bacteria"/>
</dbReference>
<organism evidence="5 6">
    <name type="scientific">Lysobacter dokdonensis DS-58</name>
    <dbReference type="NCBI Taxonomy" id="1300345"/>
    <lineage>
        <taxon>Bacteria</taxon>
        <taxon>Pseudomonadati</taxon>
        <taxon>Pseudomonadota</taxon>
        <taxon>Gammaproteobacteria</taxon>
        <taxon>Lysobacterales</taxon>
        <taxon>Lysobacteraceae</taxon>
        <taxon>Noviluteimonas</taxon>
    </lineage>
</organism>
<dbReference type="GO" id="GO:0003677">
    <property type="term" value="F:DNA binding"/>
    <property type="evidence" value="ECO:0007669"/>
    <property type="project" value="UniProtKB-KW"/>
</dbReference>
<gene>
    <name evidence="5" type="ORF">LF41_1300</name>
</gene>
<dbReference type="InterPro" id="IPR051212">
    <property type="entry name" value="Type-I_RE_S_subunit"/>
</dbReference>